<comment type="caution">
    <text evidence="1">The sequence shown here is derived from an EMBL/GenBank/DDBJ whole genome shotgun (WGS) entry which is preliminary data.</text>
</comment>
<sequence length="515" mass="59307">MPKIDFNVFLLLLSLLSIVTRIDAVQPFPNHDVPYLNRSSFPPDFVFGTASSAFQYEGAATTDGKGPSIWDTFAHKYPEKIKDRSTGDVADDSYNHYKDDIRIMKYMNMDAYRFSISWSRVLPKGKLSGGVNREGIKYYNNLINKLLANGLQPYVTIFHWDLPQALEDEYRGFLSPRIVDDYRDYAELCFKEFGDRVKRWITLNEPRSVSKNGYATGRFAPGRCSDWLKMNCTGGDSGTEPYLTSHYQLLAHAAAAKLYKTKYQASQNGLLGITLNSDWFVPVSHEKSDVDAAQRALDFMFGWYMDPLTKGEYPKSMQSMVGNRLPKFSREESEQLKGSFDFLGLNYYASFYAAYAPQLRGAKPAQQTDALVNVTNQHDGKPLGPMAASSWLCIYPRGFRELLLYIKKQYNNPVIYITENGYDEYNDPTLSLEESLVDTYRIDYFYRHLYYLQTAIKRDGVNVKGYFAWSLLDNMEWDSGYTVRFGLVFVDFKDGVKRYLKHSAHWFKDFLKKTC</sequence>
<evidence type="ECO:0000313" key="1">
    <source>
        <dbReference type="EMBL" id="CAJ2679017.1"/>
    </source>
</evidence>
<evidence type="ECO:0000313" key="2">
    <source>
        <dbReference type="Proteomes" id="UP001177021"/>
    </source>
</evidence>
<keyword evidence="2" id="KW-1185">Reference proteome</keyword>
<organism evidence="1 2">
    <name type="scientific">Trifolium pratense</name>
    <name type="common">Red clover</name>
    <dbReference type="NCBI Taxonomy" id="57577"/>
    <lineage>
        <taxon>Eukaryota</taxon>
        <taxon>Viridiplantae</taxon>
        <taxon>Streptophyta</taxon>
        <taxon>Embryophyta</taxon>
        <taxon>Tracheophyta</taxon>
        <taxon>Spermatophyta</taxon>
        <taxon>Magnoliopsida</taxon>
        <taxon>eudicotyledons</taxon>
        <taxon>Gunneridae</taxon>
        <taxon>Pentapetalae</taxon>
        <taxon>rosids</taxon>
        <taxon>fabids</taxon>
        <taxon>Fabales</taxon>
        <taxon>Fabaceae</taxon>
        <taxon>Papilionoideae</taxon>
        <taxon>50 kb inversion clade</taxon>
        <taxon>NPAAA clade</taxon>
        <taxon>Hologalegina</taxon>
        <taxon>IRL clade</taxon>
        <taxon>Trifolieae</taxon>
        <taxon>Trifolium</taxon>
    </lineage>
</organism>
<dbReference type="Proteomes" id="UP001177021">
    <property type="component" value="Unassembled WGS sequence"/>
</dbReference>
<protein>
    <submittedName>
        <fullName evidence="1">Uncharacterized protein</fullName>
    </submittedName>
</protein>
<proteinExistence type="predicted"/>
<gene>
    <name evidence="1" type="ORF">MILVUS5_LOCUS41208</name>
</gene>
<name>A0ACB0MDI5_TRIPR</name>
<dbReference type="EMBL" id="CASHSV030000823">
    <property type="protein sequence ID" value="CAJ2679017.1"/>
    <property type="molecule type" value="Genomic_DNA"/>
</dbReference>
<accession>A0ACB0MDI5</accession>
<reference evidence="1" key="1">
    <citation type="submission" date="2023-10" db="EMBL/GenBank/DDBJ databases">
        <authorList>
            <person name="Rodriguez Cubillos JULIANA M."/>
            <person name="De Vega J."/>
        </authorList>
    </citation>
    <scope>NUCLEOTIDE SEQUENCE</scope>
</reference>